<dbReference type="EMBL" id="JAVHNR010000007">
    <property type="protein sequence ID" value="KAK6337114.1"/>
    <property type="molecule type" value="Genomic_DNA"/>
</dbReference>
<evidence type="ECO:0000313" key="2">
    <source>
        <dbReference type="EMBL" id="KAK6337114.1"/>
    </source>
</evidence>
<reference evidence="2 3" key="1">
    <citation type="submission" date="2019-10" db="EMBL/GenBank/DDBJ databases">
        <authorList>
            <person name="Palmer J.M."/>
        </authorList>
    </citation>
    <scope>NUCLEOTIDE SEQUENCE [LARGE SCALE GENOMIC DNA]</scope>
    <source>
        <strain evidence="2 3">TWF718</strain>
    </source>
</reference>
<keyword evidence="3" id="KW-1185">Reference proteome</keyword>
<dbReference type="AlphaFoldDB" id="A0AAN8MKV2"/>
<sequence>MVDMAPFSFANLKRSAMKASKTRAEESDVNVPYTGPFLSCDENKKNSLAADNANIAANKRPYLRLGTIEDGPDNDDLQFLVGKVITGWEPKLMVPIKYHSYCILLAVEGEGPIVIYPSGPMFSRDVVFDAQLHSEVPGSRLPPEVPGVQVQSEEPGSQLHTEEPGVEIHSEVPGDQLHSEAPGAQLCPAVFGAPQPLRIRPRRIVEAKWSFGKFWFQDGRDRSYNVVRTLGIRFEGCDKFGYFWSEFVDDGKLYCSEPLTKAGAIQILPSEYKSWCQSTRNHSHLEDWAFRRQLHELNPNTAAWD</sequence>
<organism evidence="2 3">
    <name type="scientific">Orbilia javanica</name>
    <dbReference type="NCBI Taxonomy" id="47235"/>
    <lineage>
        <taxon>Eukaryota</taxon>
        <taxon>Fungi</taxon>
        <taxon>Dikarya</taxon>
        <taxon>Ascomycota</taxon>
        <taxon>Pezizomycotina</taxon>
        <taxon>Orbiliomycetes</taxon>
        <taxon>Orbiliales</taxon>
        <taxon>Orbiliaceae</taxon>
        <taxon>Orbilia</taxon>
    </lineage>
</organism>
<evidence type="ECO:0000313" key="3">
    <source>
        <dbReference type="Proteomes" id="UP001313282"/>
    </source>
</evidence>
<dbReference type="Proteomes" id="UP001313282">
    <property type="component" value="Unassembled WGS sequence"/>
</dbReference>
<name>A0AAN8MKV2_9PEZI</name>
<comment type="caution">
    <text evidence="2">The sequence shown here is derived from an EMBL/GenBank/DDBJ whole genome shotgun (WGS) entry which is preliminary data.</text>
</comment>
<proteinExistence type="predicted"/>
<feature type="compositionally biased region" description="Polar residues" evidence="1">
    <location>
        <begin position="149"/>
        <end position="159"/>
    </location>
</feature>
<feature type="region of interest" description="Disordered" evidence="1">
    <location>
        <begin position="137"/>
        <end position="160"/>
    </location>
</feature>
<accession>A0AAN8MKV2</accession>
<protein>
    <submittedName>
        <fullName evidence="2">Uncharacterized protein</fullName>
    </submittedName>
</protein>
<gene>
    <name evidence="2" type="ORF">TWF718_009899</name>
</gene>
<evidence type="ECO:0000256" key="1">
    <source>
        <dbReference type="SAM" id="MobiDB-lite"/>
    </source>
</evidence>